<dbReference type="Pfam" id="PF10728">
    <property type="entry name" value="DUF2520"/>
    <property type="match status" value="1"/>
</dbReference>
<keyword evidence="3" id="KW-1185">Reference proteome</keyword>
<gene>
    <name evidence="2" type="ORF">G6047_12875</name>
</gene>
<dbReference type="EMBL" id="JAAMPU010000107">
    <property type="protein sequence ID" value="NMH28930.1"/>
    <property type="molecule type" value="Genomic_DNA"/>
</dbReference>
<dbReference type="InterPro" id="IPR018931">
    <property type="entry name" value="DUF2520"/>
</dbReference>
<dbReference type="SUPFAM" id="SSF48179">
    <property type="entry name" value="6-phosphogluconate dehydrogenase C-terminal domain-like"/>
    <property type="match status" value="1"/>
</dbReference>
<name>A0A972FPB7_9FLAO</name>
<feature type="domain" description="DUF2520" evidence="1">
    <location>
        <begin position="122"/>
        <end position="245"/>
    </location>
</feature>
<dbReference type="InterPro" id="IPR008927">
    <property type="entry name" value="6-PGluconate_DH-like_C_sf"/>
</dbReference>
<dbReference type="Gene3D" id="1.10.1040.20">
    <property type="entry name" value="ProC-like, C-terminal domain"/>
    <property type="match status" value="1"/>
</dbReference>
<accession>A0A972FPB7</accession>
<dbReference type="Gene3D" id="3.40.50.720">
    <property type="entry name" value="NAD(P)-binding Rossmann-like Domain"/>
    <property type="match status" value="1"/>
</dbReference>
<comment type="caution">
    <text evidence="2">The sequence shown here is derived from an EMBL/GenBank/DDBJ whole genome shotgun (WGS) entry which is preliminary data.</text>
</comment>
<dbReference type="RefSeq" id="WP_169528034.1">
    <property type="nucleotide sequence ID" value="NZ_JAAMPU010000107.1"/>
</dbReference>
<dbReference type="PANTHER" id="PTHR40459:SF1">
    <property type="entry name" value="CONSERVED HYPOTHETICAL ALANINE AND LEUCINE RICH PROTEIN"/>
    <property type="match status" value="1"/>
</dbReference>
<evidence type="ECO:0000259" key="1">
    <source>
        <dbReference type="Pfam" id="PF10728"/>
    </source>
</evidence>
<sequence>MISVSIIGYGNVGQQLAHSFHSSENANLVQVYNRSQILPSSLPSELFINDLGQLKPADIYIISVSDRSVVEIASKLPFTDRLVVHTAGSLVFDALPDTNRRGVFYPLQTFSRSKSVDFSGLPVFVEAENEADIALLESAAKALKARVFEIDTNQRKALHVSAVFACNFSNHMYKIADDICKANNIPFDALHPLILETAQKIMSLSPSEAQTGPAIRRDEPTISAHLDFINDASKKELYELLTRSIQNG</sequence>
<reference evidence="2" key="1">
    <citation type="submission" date="2020-02" db="EMBL/GenBank/DDBJ databases">
        <title>Flavobacterium sp. genome.</title>
        <authorList>
            <person name="Jung H.S."/>
            <person name="Baek J.H."/>
            <person name="Jeon C.O."/>
        </authorList>
    </citation>
    <scope>NUCLEOTIDE SEQUENCE</scope>
    <source>
        <strain evidence="2">SE-s28</strain>
    </source>
</reference>
<evidence type="ECO:0000313" key="3">
    <source>
        <dbReference type="Proteomes" id="UP000712080"/>
    </source>
</evidence>
<proteinExistence type="predicted"/>
<evidence type="ECO:0000313" key="2">
    <source>
        <dbReference type="EMBL" id="NMH28930.1"/>
    </source>
</evidence>
<dbReference type="InterPro" id="IPR036291">
    <property type="entry name" value="NAD(P)-bd_dom_sf"/>
</dbReference>
<organism evidence="2 3">
    <name type="scientific">Flavobacterium silvaticum</name>
    <dbReference type="NCBI Taxonomy" id="1852020"/>
    <lineage>
        <taxon>Bacteria</taxon>
        <taxon>Pseudomonadati</taxon>
        <taxon>Bacteroidota</taxon>
        <taxon>Flavobacteriia</taxon>
        <taxon>Flavobacteriales</taxon>
        <taxon>Flavobacteriaceae</taxon>
        <taxon>Flavobacterium</taxon>
    </lineage>
</organism>
<dbReference type="InterPro" id="IPR037108">
    <property type="entry name" value="TM1727-like_C_sf"/>
</dbReference>
<protein>
    <submittedName>
        <fullName evidence="2">DUF2520 domain-containing protein</fullName>
    </submittedName>
</protein>
<dbReference type="AlphaFoldDB" id="A0A972FPB7"/>
<dbReference type="PANTHER" id="PTHR40459">
    <property type="entry name" value="CONSERVED HYPOTHETICAL ALANINE AND LEUCINE RICH PROTEIN"/>
    <property type="match status" value="1"/>
</dbReference>
<dbReference type="Proteomes" id="UP000712080">
    <property type="component" value="Unassembled WGS sequence"/>
</dbReference>
<dbReference type="SUPFAM" id="SSF51735">
    <property type="entry name" value="NAD(P)-binding Rossmann-fold domains"/>
    <property type="match status" value="1"/>
</dbReference>